<dbReference type="EMBL" id="AP021857">
    <property type="protein sequence ID" value="BBO21164.1"/>
    <property type="molecule type" value="Genomic_DNA"/>
</dbReference>
<proteinExistence type="predicted"/>
<evidence type="ECO:0000313" key="1">
    <source>
        <dbReference type="EMBL" id="BBO21164.1"/>
    </source>
</evidence>
<accession>A0A809SAV9</accession>
<dbReference type="AlphaFoldDB" id="A0A809SAV9"/>
<gene>
    <name evidence="1" type="ORF">DSYM_18630</name>
</gene>
<sequence length="242" mass="26998">MGWQDDQIVAKGKRKWEADPIVARVASQAAPASPGKPAIDIRPGAGAPAILATSANPYSQGRYPLGRIFTVGDEASFRETDVLTGAEKRTYTFRVTRVDAEADRVEINDGIVVMDLMGNALKLGNVEFDAPPQFAPSEFQLGKKWRVAFVRTESGKVTKAYYDVHIARREKVAVPAGEFDAFMLESQGWNITYSARLEVNLWLVPGLQYAVKREWVTRDRWGRFTNTERHELASIRQQAIGL</sequence>
<name>A0A809SAV9_9PROT</name>
<protein>
    <submittedName>
        <fullName evidence="1">Uncharacterized protein</fullName>
    </submittedName>
</protein>
<dbReference type="KEGG" id="ddz:DSYM_18630"/>
<reference evidence="1" key="1">
    <citation type="journal article" name="DNA Res.">
        <title>The physiological potential of anammox bacteria as revealed by their core genome structure.</title>
        <authorList>
            <person name="Okubo T."/>
            <person name="Toyoda A."/>
            <person name="Fukuhara K."/>
            <person name="Uchiyama I."/>
            <person name="Harigaya Y."/>
            <person name="Kuroiwa M."/>
            <person name="Suzuki T."/>
            <person name="Murakami Y."/>
            <person name="Suwa Y."/>
            <person name="Takami H."/>
        </authorList>
    </citation>
    <scope>NUCLEOTIDE SEQUENCE</scope>
    <source>
        <strain evidence="1">317325-3</strain>
    </source>
</reference>
<evidence type="ECO:0000313" key="2">
    <source>
        <dbReference type="Proteomes" id="UP000662914"/>
    </source>
</evidence>
<dbReference type="Gene3D" id="2.40.360.20">
    <property type="match status" value="1"/>
</dbReference>
<dbReference type="Proteomes" id="UP000662914">
    <property type="component" value="Chromosome"/>
</dbReference>
<organism evidence="1 2">
    <name type="scientific">Candidatus Desulfobacillus denitrificans</name>
    <dbReference type="NCBI Taxonomy" id="2608985"/>
    <lineage>
        <taxon>Bacteria</taxon>
        <taxon>Pseudomonadati</taxon>
        <taxon>Pseudomonadota</taxon>
        <taxon>Betaproteobacteria</taxon>
        <taxon>Candidatus Desulfobacillus</taxon>
    </lineage>
</organism>